<reference evidence="2 3" key="1">
    <citation type="journal article" date="2020" name="IScience">
        <title>Genome Sequencing of the Endangered Kingdonia uniflora (Circaeasteraceae, Ranunculales) Reveals Potential Mechanisms of Evolutionary Specialization.</title>
        <authorList>
            <person name="Sun Y."/>
            <person name="Deng T."/>
            <person name="Zhang A."/>
            <person name="Moore M.J."/>
            <person name="Landis J.B."/>
            <person name="Lin N."/>
            <person name="Zhang H."/>
            <person name="Zhang X."/>
            <person name="Huang J."/>
            <person name="Zhang X."/>
            <person name="Sun H."/>
            <person name="Wang H."/>
        </authorList>
    </citation>
    <scope>NUCLEOTIDE SEQUENCE [LARGE SCALE GENOMIC DNA]</scope>
    <source>
        <strain evidence="2">TB1705</strain>
        <tissue evidence="2">Leaf</tissue>
    </source>
</reference>
<accession>A0A7J7M100</accession>
<evidence type="ECO:0000313" key="2">
    <source>
        <dbReference type="EMBL" id="KAF6148512.1"/>
    </source>
</evidence>
<gene>
    <name evidence="2" type="ORF">GIB67_042471</name>
</gene>
<proteinExistence type="predicted"/>
<feature type="compositionally biased region" description="Low complexity" evidence="1">
    <location>
        <begin position="10"/>
        <end position="20"/>
    </location>
</feature>
<evidence type="ECO:0000313" key="3">
    <source>
        <dbReference type="Proteomes" id="UP000541444"/>
    </source>
</evidence>
<dbReference type="AlphaFoldDB" id="A0A7J7M100"/>
<feature type="compositionally biased region" description="Basic residues" evidence="1">
    <location>
        <begin position="65"/>
        <end position="75"/>
    </location>
</feature>
<organism evidence="2 3">
    <name type="scientific">Kingdonia uniflora</name>
    <dbReference type="NCBI Taxonomy" id="39325"/>
    <lineage>
        <taxon>Eukaryota</taxon>
        <taxon>Viridiplantae</taxon>
        <taxon>Streptophyta</taxon>
        <taxon>Embryophyta</taxon>
        <taxon>Tracheophyta</taxon>
        <taxon>Spermatophyta</taxon>
        <taxon>Magnoliopsida</taxon>
        <taxon>Ranunculales</taxon>
        <taxon>Circaeasteraceae</taxon>
        <taxon>Kingdonia</taxon>
    </lineage>
</organism>
<dbReference type="EMBL" id="JACGCM010001844">
    <property type="protein sequence ID" value="KAF6148512.1"/>
    <property type="molecule type" value="Genomic_DNA"/>
</dbReference>
<name>A0A7J7M100_9MAGN</name>
<feature type="region of interest" description="Disordered" evidence="1">
    <location>
        <begin position="1"/>
        <end position="107"/>
    </location>
</feature>
<dbReference type="Proteomes" id="UP000541444">
    <property type="component" value="Unassembled WGS sequence"/>
</dbReference>
<keyword evidence="3" id="KW-1185">Reference proteome</keyword>
<evidence type="ECO:0000256" key="1">
    <source>
        <dbReference type="SAM" id="MobiDB-lite"/>
    </source>
</evidence>
<protein>
    <submittedName>
        <fullName evidence="2">Uncharacterized protein</fullName>
    </submittedName>
</protein>
<sequence>MRKGRKARQQEPLLPQLLEENWVIKPLNPDTNDLTQHHNDPHQHQHQPNPSSSTIPISEILPKPSKTRPKPRQFYRKPDTHVAKNAQMEVGTSSTSPKEEENEESRDWVELELEEVKVKESSGSVNGVDCIDDVGSRLEEFILGSEEPELSEEQLRSNNQLQEDEVAARVKLKLSYHSPIPYSITELLYLFDGQA</sequence>
<comment type="caution">
    <text evidence="2">The sequence shown here is derived from an EMBL/GenBank/DDBJ whole genome shotgun (WGS) entry which is preliminary data.</text>
</comment>
<dbReference type="OrthoDB" id="1939503at2759"/>